<dbReference type="InterPro" id="IPR050301">
    <property type="entry name" value="NTE"/>
</dbReference>
<feature type="short sequence motif" description="GXSXG" evidence="4">
    <location>
        <begin position="139"/>
        <end position="143"/>
    </location>
</feature>
<evidence type="ECO:0000256" key="1">
    <source>
        <dbReference type="ARBA" id="ARBA00022801"/>
    </source>
</evidence>
<protein>
    <recommendedName>
        <fullName evidence="5">PNPLA domain-containing protein</fullName>
    </recommendedName>
</protein>
<dbReference type="PANTHER" id="PTHR14226:SF64">
    <property type="entry name" value="PNPLA DOMAIN-CONTAINING PROTEIN"/>
    <property type="match status" value="1"/>
</dbReference>
<feature type="short sequence motif" description="GXGXXG" evidence="4">
    <location>
        <begin position="110"/>
        <end position="115"/>
    </location>
</feature>
<organism evidence="6 7">
    <name type="scientific">Diacronema lutheri</name>
    <name type="common">Unicellular marine alga</name>
    <name type="synonym">Monochrysis lutheri</name>
    <dbReference type="NCBI Taxonomy" id="2081491"/>
    <lineage>
        <taxon>Eukaryota</taxon>
        <taxon>Haptista</taxon>
        <taxon>Haptophyta</taxon>
        <taxon>Pavlovophyceae</taxon>
        <taxon>Pavlovales</taxon>
        <taxon>Pavlovaceae</taxon>
        <taxon>Diacronema</taxon>
    </lineage>
</organism>
<dbReference type="PROSITE" id="PS51635">
    <property type="entry name" value="PNPLA"/>
    <property type="match status" value="1"/>
</dbReference>
<reference evidence="6" key="1">
    <citation type="submission" date="2021-05" db="EMBL/GenBank/DDBJ databases">
        <title>The genome of the haptophyte Pavlova lutheri (Diacronema luteri, Pavlovales) - a model for lipid biosynthesis in eukaryotic algae.</title>
        <authorList>
            <person name="Hulatt C.J."/>
            <person name="Posewitz M.C."/>
        </authorList>
    </citation>
    <scope>NUCLEOTIDE SEQUENCE</scope>
    <source>
        <strain evidence="6">NIVA-4/92</strain>
    </source>
</reference>
<dbReference type="PANTHER" id="PTHR14226">
    <property type="entry name" value="NEUROPATHY TARGET ESTERASE/SWISS CHEESE D.MELANOGASTER"/>
    <property type="match status" value="1"/>
</dbReference>
<dbReference type="SUPFAM" id="SSF52151">
    <property type="entry name" value="FabD/lysophospholipase-like"/>
    <property type="match status" value="1"/>
</dbReference>
<evidence type="ECO:0000256" key="4">
    <source>
        <dbReference type="PROSITE-ProRule" id="PRU01161"/>
    </source>
</evidence>
<keyword evidence="7" id="KW-1185">Reference proteome</keyword>
<dbReference type="Proteomes" id="UP000751190">
    <property type="component" value="Unassembled WGS sequence"/>
</dbReference>
<proteinExistence type="predicted"/>
<evidence type="ECO:0000259" key="5">
    <source>
        <dbReference type="PROSITE" id="PS51635"/>
    </source>
</evidence>
<evidence type="ECO:0000313" key="7">
    <source>
        <dbReference type="Proteomes" id="UP000751190"/>
    </source>
</evidence>
<feature type="active site" description="Nucleophile" evidence="4">
    <location>
        <position position="141"/>
    </location>
</feature>
<accession>A0A8J5XH14</accession>
<dbReference type="GO" id="GO:0052689">
    <property type="term" value="F:carboxylic ester hydrolase activity"/>
    <property type="evidence" value="ECO:0007669"/>
    <property type="project" value="UniProtKB-ARBA"/>
</dbReference>
<name>A0A8J5XH14_DIALT</name>
<dbReference type="OMA" id="CIEGGGM"/>
<keyword evidence="1 4" id="KW-0378">Hydrolase</keyword>
<sequence length="470" mass="50046">MRALALVLGLVAAGRTPRVRPSARATGRPFAAIGRLGARSTAVDDIATFRRLLDDEMLQVGQLDVRGDTSVLRERGSTHPVLAALRARAAAGSRPGARADGLRIGLAIEGGGMRGAVGAGMVAALHELGLGDAFDAVYGSSAGALVGAYFISQQLPRFGPSVYYECLGTAGKAFINPVQLVRSVGLGALQLTQWLKSPRSLGPPALNLDFLLVDVMQRDRPLDWPAFWARNAHTPLRVLASGLRTQRPFVLGSRERCFSNLPELATCLRASMLLPGITGPPIELRHASSIDEPLADAVLTEPIPYRAAVAEGCTHVLVLRTQPDGKRVSKHVSLGEALIARRYFGRKFKHPEMLRHMLLSQPKRTYAEDILLLNEGARGRVVEVPVGKHVPAGSAQTMGGFLMPVALAEGSSEMGRLETRPLPILQAIQRGFGAAYDVLAPSTHADGAPTGAEEALRVFPDALVDFASAS</sequence>
<feature type="domain" description="PNPLA" evidence="5">
    <location>
        <begin position="106"/>
        <end position="309"/>
    </location>
</feature>
<gene>
    <name evidence="6" type="ORF">KFE25_000282</name>
</gene>
<feature type="active site" description="Proton acceptor" evidence="4">
    <location>
        <position position="296"/>
    </location>
</feature>
<dbReference type="InterPro" id="IPR016035">
    <property type="entry name" value="Acyl_Trfase/lysoPLipase"/>
</dbReference>
<comment type="caution">
    <text evidence="6">The sequence shown here is derived from an EMBL/GenBank/DDBJ whole genome shotgun (WGS) entry which is preliminary data.</text>
</comment>
<dbReference type="Pfam" id="PF01734">
    <property type="entry name" value="Patatin"/>
    <property type="match status" value="1"/>
</dbReference>
<comment type="caution">
    <text evidence="4">Lacks conserved residue(s) required for the propagation of feature annotation.</text>
</comment>
<keyword evidence="3 4" id="KW-0443">Lipid metabolism</keyword>
<evidence type="ECO:0000313" key="6">
    <source>
        <dbReference type="EMBL" id="KAG8464114.1"/>
    </source>
</evidence>
<dbReference type="GO" id="GO:0016298">
    <property type="term" value="F:lipase activity"/>
    <property type="evidence" value="ECO:0007669"/>
    <property type="project" value="UniProtKB-ARBA"/>
</dbReference>
<dbReference type="GO" id="GO:0016042">
    <property type="term" value="P:lipid catabolic process"/>
    <property type="evidence" value="ECO:0007669"/>
    <property type="project" value="UniProtKB-UniRule"/>
</dbReference>
<keyword evidence="2 4" id="KW-0442">Lipid degradation</keyword>
<dbReference type="Gene3D" id="3.40.1090.10">
    <property type="entry name" value="Cytosolic phospholipase A2 catalytic domain"/>
    <property type="match status" value="1"/>
</dbReference>
<dbReference type="AlphaFoldDB" id="A0A8J5XH14"/>
<evidence type="ECO:0000256" key="2">
    <source>
        <dbReference type="ARBA" id="ARBA00022963"/>
    </source>
</evidence>
<evidence type="ECO:0000256" key="3">
    <source>
        <dbReference type="ARBA" id="ARBA00023098"/>
    </source>
</evidence>
<dbReference type="InterPro" id="IPR002641">
    <property type="entry name" value="PNPLA_dom"/>
</dbReference>
<dbReference type="EMBL" id="JAGTXO010000014">
    <property type="protein sequence ID" value="KAG8464114.1"/>
    <property type="molecule type" value="Genomic_DNA"/>
</dbReference>
<dbReference type="OrthoDB" id="45309at2759"/>